<dbReference type="SMART" id="SM00855">
    <property type="entry name" value="PGAM"/>
    <property type="match status" value="1"/>
</dbReference>
<dbReference type="InterPro" id="IPR029033">
    <property type="entry name" value="His_PPase_superfam"/>
</dbReference>
<dbReference type="PANTHER" id="PTHR47623">
    <property type="entry name" value="OS09G0287300 PROTEIN"/>
    <property type="match status" value="1"/>
</dbReference>
<organism evidence="2 3">
    <name type="scientific">Sinomonas humi</name>
    <dbReference type="NCBI Taxonomy" id="1338436"/>
    <lineage>
        <taxon>Bacteria</taxon>
        <taxon>Bacillati</taxon>
        <taxon>Actinomycetota</taxon>
        <taxon>Actinomycetes</taxon>
        <taxon>Micrococcales</taxon>
        <taxon>Micrococcaceae</taxon>
        <taxon>Sinomonas</taxon>
    </lineage>
</organism>
<reference evidence="2 3" key="1">
    <citation type="submission" date="2014-09" db="EMBL/GenBank/DDBJ databases">
        <title>Genome sequence of Sinomonas sp. MUSC 117.</title>
        <authorList>
            <person name="Lee L.-H."/>
        </authorList>
    </citation>
    <scope>NUCLEOTIDE SEQUENCE [LARGE SCALE GENOMIC DNA]</scope>
    <source>
        <strain evidence="2 3">MUSC 117</strain>
    </source>
</reference>
<feature type="binding site" evidence="1">
    <location>
        <position position="62"/>
    </location>
    <ligand>
        <name>substrate</name>
    </ligand>
</feature>
<dbReference type="EMBL" id="JTDL01000109">
    <property type="protein sequence ID" value="KHL02889.1"/>
    <property type="molecule type" value="Genomic_DNA"/>
</dbReference>
<gene>
    <name evidence="2" type="ORF">LK10_10745</name>
</gene>
<proteinExistence type="predicted"/>
<dbReference type="Proteomes" id="UP000030982">
    <property type="component" value="Unassembled WGS sequence"/>
</dbReference>
<dbReference type="AlphaFoldDB" id="A0A0B2AM19"/>
<dbReference type="Gene3D" id="3.40.50.1240">
    <property type="entry name" value="Phosphoglycerate mutase-like"/>
    <property type="match status" value="1"/>
</dbReference>
<comment type="caution">
    <text evidence="2">The sequence shown here is derived from an EMBL/GenBank/DDBJ whole genome shotgun (WGS) entry which is preliminary data.</text>
</comment>
<accession>A0A0B2AM19</accession>
<keyword evidence="3" id="KW-1185">Reference proteome</keyword>
<dbReference type="PANTHER" id="PTHR47623:SF1">
    <property type="entry name" value="OS09G0287300 PROTEIN"/>
    <property type="match status" value="1"/>
</dbReference>
<name>A0A0B2AM19_9MICC</name>
<evidence type="ECO:0000313" key="3">
    <source>
        <dbReference type="Proteomes" id="UP000030982"/>
    </source>
</evidence>
<sequence length="184" mass="20039">MSKHHVRRLVVLRHAKAAWPVGVPDVDRPLAERGHADAPEAGKWLLSHKVVPDFILCSVALRTRQTCTWVCGALGDLAPTPKLETGLYAASAARMLAVVNHVPDTVTTLLVIAHMPGVQDLVLRLAARDSDQDAYLDAANHFPTAGLAVLETEKPWAELDGQDARLTDFAVPRAESRKHGHHSH</sequence>
<evidence type="ECO:0000256" key="1">
    <source>
        <dbReference type="PIRSR" id="PIRSR613078-2"/>
    </source>
</evidence>
<dbReference type="Pfam" id="PF00300">
    <property type="entry name" value="His_Phos_1"/>
    <property type="match status" value="1"/>
</dbReference>
<protein>
    <submittedName>
        <fullName evidence="2">Histidine phosphatase</fullName>
    </submittedName>
</protein>
<dbReference type="RefSeq" id="WP_043123441.1">
    <property type="nucleotide sequence ID" value="NZ_JTDL01000109.1"/>
</dbReference>
<dbReference type="OrthoDB" id="9810154at2"/>
<dbReference type="SUPFAM" id="SSF53254">
    <property type="entry name" value="Phosphoglycerate mutase-like"/>
    <property type="match status" value="1"/>
</dbReference>
<dbReference type="CDD" id="cd07067">
    <property type="entry name" value="HP_PGM_like"/>
    <property type="match status" value="1"/>
</dbReference>
<evidence type="ECO:0000313" key="2">
    <source>
        <dbReference type="EMBL" id="KHL02889.1"/>
    </source>
</evidence>
<dbReference type="InterPro" id="IPR013078">
    <property type="entry name" value="His_Pase_superF_clade-1"/>
</dbReference>
<dbReference type="STRING" id="1338436.LK10_10745"/>